<evidence type="ECO:0000259" key="1">
    <source>
        <dbReference type="Pfam" id="PF01272"/>
    </source>
</evidence>
<sequence>MSGADPSTRHGRRNTPLVPDERAELDWLRAENTLLRTERDMLLRLATEFARDAGLVRSVANDTAPTAARGGHHEDGTMRTPREHCVWLTQEVYEQLRTELVMLRGERDAGADGRDSADTAGSDAEYITDANRRHARIQQIQDVLSHAVVGETPADDGIAEPGMVLTIRFDDEDDPETFLLGAREGEAPGEIEVYSPDSPLGAALIGAREGDERSYSVPGGTTVRVTLVRAVPYGLHGTPTSG</sequence>
<accession>A0A1H1H513</accession>
<dbReference type="GO" id="GO:0032784">
    <property type="term" value="P:regulation of DNA-templated transcription elongation"/>
    <property type="evidence" value="ECO:0007669"/>
    <property type="project" value="InterPro"/>
</dbReference>
<dbReference type="Pfam" id="PF01272">
    <property type="entry name" value="GreA_GreB"/>
    <property type="match status" value="1"/>
</dbReference>
<dbReference type="EMBL" id="FNKO01000002">
    <property type="protein sequence ID" value="SDR20540.1"/>
    <property type="molecule type" value="Genomic_DNA"/>
</dbReference>
<gene>
    <name evidence="2" type="ORF">SAMN04489718_4131</name>
</gene>
<evidence type="ECO:0000313" key="3">
    <source>
        <dbReference type="Proteomes" id="UP000199301"/>
    </source>
</evidence>
<dbReference type="InterPro" id="IPR001437">
    <property type="entry name" value="Tscrpt_elong_fac_GreA/B_C"/>
</dbReference>
<dbReference type="InterPro" id="IPR018151">
    <property type="entry name" value="TF_GreA/GreB_CS"/>
</dbReference>
<dbReference type="STRING" id="995062.SAMN04489718_4131"/>
<keyword evidence="2" id="KW-0251">Elongation factor</keyword>
<dbReference type="Gene3D" id="3.10.50.30">
    <property type="entry name" value="Transcription elongation factor, GreA/GreB, C-terminal domain"/>
    <property type="match status" value="1"/>
</dbReference>
<organism evidence="2 3">
    <name type="scientific">Actinopolyspora saharensis</name>
    <dbReference type="NCBI Taxonomy" id="995062"/>
    <lineage>
        <taxon>Bacteria</taxon>
        <taxon>Bacillati</taxon>
        <taxon>Actinomycetota</taxon>
        <taxon>Actinomycetes</taxon>
        <taxon>Actinopolysporales</taxon>
        <taxon>Actinopolysporaceae</taxon>
        <taxon>Actinopolyspora</taxon>
    </lineage>
</organism>
<reference evidence="3" key="1">
    <citation type="submission" date="2016-10" db="EMBL/GenBank/DDBJ databases">
        <authorList>
            <person name="Varghese N."/>
            <person name="Submissions S."/>
        </authorList>
    </citation>
    <scope>NUCLEOTIDE SEQUENCE [LARGE SCALE GENOMIC DNA]</scope>
    <source>
        <strain evidence="3">DSM 45459</strain>
    </source>
</reference>
<evidence type="ECO:0000313" key="2">
    <source>
        <dbReference type="EMBL" id="SDR20540.1"/>
    </source>
</evidence>
<keyword evidence="3" id="KW-1185">Reference proteome</keyword>
<dbReference type="GO" id="GO:0003677">
    <property type="term" value="F:DNA binding"/>
    <property type="evidence" value="ECO:0007669"/>
    <property type="project" value="InterPro"/>
</dbReference>
<feature type="domain" description="Transcription elongation factor GreA/GreB C-terminal" evidence="1">
    <location>
        <begin position="158"/>
        <end position="227"/>
    </location>
</feature>
<keyword evidence="2" id="KW-0648">Protein biosynthesis</keyword>
<dbReference type="GO" id="GO:0003746">
    <property type="term" value="F:translation elongation factor activity"/>
    <property type="evidence" value="ECO:0007669"/>
    <property type="project" value="UniProtKB-KW"/>
</dbReference>
<dbReference type="Proteomes" id="UP000199301">
    <property type="component" value="Unassembled WGS sequence"/>
</dbReference>
<dbReference type="InterPro" id="IPR036953">
    <property type="entry name" value="GreA/GreB_C_sf"/>
</dbReference>
<dbReference type="AlphaFoldDB" id="A0A1H1H513"/>
<dbReference type="SUPFAM" id="SSF54534">
    <property type="entry name" value="FKBP-like"/>
    <property type="match status" value="1"/>
</dbReference>
<name>A0A1H1H513_9ACTN</name>
<protein>
    <submittedName>
        <fullName evidence="2">Transcription elongation factor, GreA/GreB family</fullName>
    </submittedName>
</protein>
<dbReference type="RefSeq" id="WP_217637935.1">
    <property type="nucleotide sequence ID" value="NZ_FNKO01000002.1"/>
</dbReference>
<proteinExistence type="predicted"/>
<dbReference type="PROSITE" id="PS00830">
    <property type="entry name" value="GREAB_2"/>
    <property type="match status" value="1"/>
</dbReference>